<keyword evidence="1" id="KW-0732">Signal</keyword>
<gene>
    <name evidence="2" type="ORF">PV666_11285</name>
</gene>
<feature type="chain" id="PRO_5046000755" description="Secreted protein" evidence="1">
    <location>
        <begin position="30"/>
        <end position="174"/>
    </location>
</feature>
<evidence type="ECO:0008006" key="4">
    <source>
        <dbReference type="Google" id="ProtNLM"/>
    </source>
</evidence>
<proteinExistence type="predicted"/>
<dbReference type="RefSeq" id="WP_040836956.1">
    <property type="nucleotide sequence ID" value="NZ_BCMK01000004.1"/>
</dbReference>
<accession>A0ABU4LSD6</accession>
<evidence type="ECO:0000313" key="3">
    <source>
        <dbReference type="Proteomes" id="UP001272987"/>
    </source>
</evidence>
<evidence type="ECO:0000313" key="2">
    <source>
        <dbReference type="EMBL" id="MDX3018466.1"/>
    </source>
</evidence>
<organism evidence="2 3">
    <name type="scientific">Streptomyces acidiscabies</name>
    <dbReference type="NCBI Taxonomy" id="42234"/>
    <lineage>
        <taxon>Bacteria</taxon>
        <taxon>Bacillati</taxon>
        <taxon>Actinomycetota</taxon>
        <taxon>Actinomycetes</taxon>
        <taxon>Kitasatosporales</taxon>
        <taxon>Streptomycetaceae</taxon>
        <taxon>Streptomyces</taxon>
    </lineage>
</organism>
<feature type="signal peptide" evidence="1">
    <location>
        <begin position="1"/>
        <end position="29"/>
    </location>
</feature>
<dbReference type="Proteomes" id="UP001272987">
    <property type="component" value="Unassembled WGS sequence"/>
</dbReference>
<comment type="caution">
    <text evidence="2">The sequence shown here is derived from an EMBL/GenBank/DDBJ whole genome shotgun (WGS) entry which is preliminary data.</text>
</comment>
<keyword evidence="3" id="KW-1185">Reference proteome</keyword>
<dbReference type="EMBL" id="JARAWP010000006">
    <property type="protein sequence ID" value="MDX3018466.1"/>
    <property type="molecule type" value="Genomic_DNA"/>
</dbReference>
<protein>
    <recommendedName>
        <fullName evidence="4">Secreted protein</fullName>
    </recommendedName>
</protein>
<reference evidence="2 3" key="1">
    <citation type="journal article" date="2023" name="Microb. Genom.">
        <title>Mesoterricola silvestris gen. nov., sp. nov., Mesoterricola sediminis sp. nov., Geothrix oryzae sp. nov., Geothrix edaphica sp. nov., Geothrix rubra sp. nov., and Geothrix limicola sp. nov., six novel members of Acidobacteriota isolated from soils.</title>
        <authorList>
            <person name="Weisberg A.J."/>
            <person name="Pearce E."/>
            <person name="Kramer C.G."/>
            <person name="Chang J.H."/>
            <person name="Clarke C.R."/>
        </authorList>
    </citation>
    <scope>NUCLEOTIDE SEQUENCE [LARGE SCALE GENOMIC DNA]</scope>
    <source>
        <strain evidence="2 3">NB05-1H</strain>
    </source>
</reference>
<name>A0ABU4LSD6_9ACTN</name>
<evidence type="ECO:0000256" key="1">
    <source>
        <dbReference type="SAM" id="SignalP"/>
    </source>
</evidence>
<sequence length="174" mass="17910">MTPGLRRTLPLAGIAALVALVGVPVLASADPQPTGGTTEATPPSAVEDFSYPNADQIQREKGIKLIRGDGHITLAACDSASSQIRVQTVQGSDGSSQGTYCFKVTAKSGYLDLELPRIFALETADHPISADLKPQDDPSAPTKTVAVAKNSFQSVGEGVAGGTPAVLLKLRVTG</sequence>